<dbReference type="AlphaFoldDB" id="A0A3E4R1H1"/>
<evidence type="ECO:0000313" key="3">
    <source>
        <dbReference type="Proteomes" id="UP000260795"/>
    </source>
</evidence>
<comment type="caution">
    <text evidence="2">The sequence shown here is derived from an EMBL/GenBank/DDBJ whole genome shotgun (WGS) entry which is preliminary data.</text>
</comment>
<keyword evidence="1" id="KW-0175">Coiled coil</keyword>
<dbReference type="EMBL" id="QSRK01000014">
    <property type="protein sequence ID" value="RGL13357.1"/>
    <property type="molecule type" value="Genomic_DNA"/>
</dbReference>
<sequence length="158" mass="17708">MKAIDRFYEYLAEKSLKPTAIEKIIGLSNGYLSAQKKRSADMGEGMMLKIIDYFRDINPLWLLTGEGPMLRADDMTTSPSPPSADTPMPSDAVLLRLMEKIDEKDIKIDHLQSELRQQSAELAAIKAQFSHGESHPEKHKEHHVGLGPSETVKHAIIE</sequence>
<protein>
    <submittedName>
        <fullName evidence="2">Transcriptional regulator</fullName>
    </submittedName>
</protein>
<organism evidence="2 3">
    <name type="scientific">Bacteroides uniformis</name>
    <dbReference type="NCBI Taxonomy" id="820"/>
    <lineage>
        <taxon>Bacteria</taxon>
        <taxon>Pseudomonadati</taxon>
        <taxon>Bacteroidota</taxon>
        <taxon>Bacteroidia</taxon>
        <taxon>Bacteroidales</taxon>
        <taxon>Bacteroidaceae</taxon>
        <taxon>Bacteroides</taxon>
    </lineage>
</organism>
<feature type="coiled-coil region" evidence="1">
    <location>
        <begin position="94"/>
        <end position="128"/>
    </location>
</feature>
<reference evidence="2 3" key="1">
    <citation type="submission" date="2018-08" db="EMBL/GenBank/DDBJ databases">
        <title>A genome reference for cultivated species of the human gut microbiota.</title>
        <authorList>
            <person name="Zou Y."/>
            <person name="Xue W."/>
            <person name="Luo G."/>
        </authorList>
    </citation>
    <scope>NUCLEOTIDE SEQUENCE [LARGE SCALE GENOMIC DNA]</scope>
    <source>
        <strain evidence="2 3">TF08-13</strain>
    </source>
</reference>
<proteinExistence type="predicted"/>
<name>A0A3E4R1H1_BACUN</name>
<evidence type="ECO:0000313" key="2">
    <source>
        <dbReference type="EMBL" id="RGL13357.1"/>
    </source>
</evidence>
<gene>
    <name evidence="2" type="ORF">DXC80_10390</name>
</gene>
<dbReference type="Proteomes" id="UP000260795">
    <property type="component" value="Unassembled WGS sequence"/>
</dbReference>
<evidence type="ECO:0000256" key="1">
    <source>
        <dbReference type="SAM" id="Coils"/>
    </source>
</evidence>
<accession>A0A3E4R1H1</accession>